<feature type="compositionally biased region" description="Low complexity" evidence="13">
    <location>
        <begin position="444"/>
        <end position="459"/>
    </location>
</feature>
<organism evidence="15 16">
    <name type="scientific">Adineta ricciae</name>
    <name type="common">Rotifer</name>
    <dbReference type="NCBI Taxonomy" id="249248"/>
    <lineage>
        <taxon>Eukaryota</taxon>
        <taxon>Metazoa</taxon>
        <taxon>Spiralia</taxon>
        <taxon>Gnathifera</taxon>
        <taxon>Rotifera</taxon>
        <taxon>Eurotatoria</taxon>
        <taxon>Bdelloidea</taxon>
        <taxon>Adinetida</taxon>
        <taxon>Adinetidae</taxon>
        <taxon>Adineta</taxon>
    </lineage>
</organism>
<dbReference type="InterPro" id="IPR039977">
    <property type="entry name" value="Suv4-20/Set9"/>
</dbReference>
<dbReference type="InterPro" id="IPR041938">
    <property type="entry name" value="Hist-Lys_N-MTase_N"/>
</dbReference>
<dbReference type="PROSITE" id="PS50280">
    <property type="entry name" value="SET"/>
    <property type="match status" value="1"/>
</dbReference>
<keyword evidence="11" id="KW-0804">Transcription</keyword>
<dbReference type="PROSITE" id="PS51570">
    <property type="entry name" value="SAM_MT43_SUVAR420_2"/>
    <property type="match status" value="1"/>
</dbReference>
<evidence type="ECO:0000256" key="6">
    <source>
        <dbReference type="ARBA" id="ARBA00022603"/>
    </source>
</evidence>
<dbReference type="InterPro" id="IPR025790">
    <property type="entry name" value="Suv4-20_animal"/>
</dbReference>
<dbReference type="OrthoDB" id="6627536at2759"/>
<dbReference type="Gene3D" id="2.170.270.10">
    <property type="entry name" value="SET domain"/>
    <property type="match status" value="1"/>
</dbReference>
<comment type="caution">
    <text evidence="15">The sequence shown here is derived from an EMBL/GenBank/DDBJ whole genome shotgun (WGS) entry which is preliminary data.</text>
</comment>
<evidence type="ECO:0000313" key="15">
    <source>
        <dbReference type="EMBL" id="CAF1230844.1"/>
    </source>
</evidence>
<dbReference type="InterPro" id="IPR001214">
    <property type="entry name" value="SET_dom"/>
</dbReference>
<dbReference type="FunFam" id="2.170.270.10:FF:000006">
    <property type="entry name" value="Histone-lysine N-methyltransferase"/>
    <property type="match status" value="1"/>
</dbReference>
<evidence type="ECO:0000256" key="1">
    <source>
        <dbReference type="ARBA" id="ARBA00004123"/>
    </source>
</evidence>
<evidence type="ECO:0000256" key="3">
    <source>
        <dbReference type="ARBA" id="ARBA00012188"/>
    </source>
</evidence>
<keyword evidence="8" id="KW-0949">S-adenosyl-L-methionine</keyword>
<evidence type="ECO:0000256" key="4">
    <source>
        <dbReference type="ARBA" id="ARBA00022454"/>
    </source>
</evidence>
<dbReference type="EMBL" id="CAJNOJ010000166">
    <property type="protein sequence ID" value="CAF1230844.1"/>
    <property type="molecule type" value="Genomic_DNA"/>
</dbReference>
<keyword evidence="6" id="KW-0489">Methyltransferase</keyword>
<feature type="compositionally biased region" description="Basic and acidic residues" evidence="13">
    <location>
        <begin position="543"/>
        <end position="558"/>
    </location>
</feature>
<dbReference type="Pfam" id="PF09696">
    <property type="entry name" value="Ctf8"/>
    <property type="match status" value="1"/>
</dbReference>
<dbReference type="Pfam" id="PF00856">
    <property type="entry name" value="SET"/>
    <property type="match status" value="1"/>
</dbReference>
<evidence type="ECO:0000256" key="7">
    <source>
        <dbReference type="ARBA" id="ARBA00022679"/>
    </source>
</evidence>
<evidence type="ECO:0000256" key="11">
    <source>
        <dbReference type="ARBA" id="ARBA00023163"/>
    </source>
</evidence>
<feature type="compositionally biased region" description="Polar residues" evidence="13">
    <location>
        <begin position="432"/>
        <end position="443"/>
    </location>
</feature>
<evidence type="ECO:0000256" key="5">
    <source>
        <dbReference type="ARBA" id="ARBA00022491"/>
    </source>
</evidence>
<keyword evidence="5" id="KW-0678">Repressor</keyword>
<feature type="domain" description="SET" evidence="14">
    <location>
        <begin position="113"/>
        <end position="223"/>
    </location>
</feature>
<dbReference type="Proteomes" id="UP000663852">
    <property type="component" value="Unassembled WGS sequence"/>
</dbReference>
<proteinExistence type="predicted"/>
<evidence type="ECO:0000256" key="9">
    <source>
        <dbReference type="ARBA" id="ARBA00022853"/>
    </source>
</evidence>
<dbReference type="GO" id="GO:0140941">
    <property type="term" value="F:histone H4K20me methyltransferase activity"/>
    <property type="evidence" value="ECO:0007669"/>
    <property type="project" value="UniProtKB-EC"/>
</dbReference>
<evidence type="ECO:0000259" key="14">
    <source>
        <dbReference type="PROSITE" id="PS50280"/>
    </source>
</evidence>
<feature type="compositionally biased region" description="Low complexity" evidence="13">
    <location>
        <begin position="532"/>
        <end position="542"/>
    </location>
</feature>
<dbReference type="PANTHER" id="PTHR12977">
    <property type="entry name" value="SUPPRESSOR OF VARIEGATION 4-20-RELATED"/>
    <property type="match status" value="1"/>
</dbReference>
<evidence type="ECO:0000256" key="8">
    <source>
        <dbReference type="ARBA" id="ARBA00022691"/>
    </source>
</evidence>
<evidence type="ECO:0000256" key="2">
    <source>
        <dbReference type="ARBA" id="ARBA00004286"/>
    </source>
</evidence>
<dbReference type="GO" id="GO:0032259">
    <property type="term" value="P:methylation"/>
    <property type="evidence" value="ECO:0007669"/>
    <property type="project" value="UniProtKB-KW"/>
</dbReference>
<accession>A0A814YKN7</accession>
<dbReference type="InterPro" id="IPR018607">
    <property type="entry name" value="Ctf8"/>
</dbReference>
<dbReference type="SUPFAM" id="SSF82199">
    <property type="entry name" value="SET domain"/>
    <property type="match status" value="1"/>
</dbReference>
<evidence type="ECO:0000313" key="16">
    <source>
        <dbReference type="Proteomes" id="UP000663852"/>
    </source>
</evidence>
<dbReference type="PANTHER" id="PTHR12977:SF4">
    <property type="entry name" value="HISTONE-LYSINE N-METHYLTRANSFERASE KMT5B"/>
    <property type="match status" value="1"/>
</dbReference>
<dbReference type="InterPro" id="IPR046341">
    <property type="entry name" value="SET_dom_sf"/>
</dbReference>
<name>A0A814YKN7_ADIRI</name>
<feature type="region of interest" description="Disordered" evidence="13">
    <location>
        <begin position="368"/>
        <end position="517"/>
    </location>
</feature>
<keyword evidence="9" id="KW-0156">Chromatin regulator</keyword>
<feature type="compositionally biased region" description="Low complexity" evidence="13">
    <location>
        <begin position="469"/>
        <end position="513"/>
    </location>
</feature>
<feature type="compositionally biased region" description="Polar residues" evidence="13">
    <location>
        <begin position="373"/>
        <end position="388"/>
    </location>
</feature>
<dbReference type="EC" id="2.1.1.362" evidence="3"/>
<dbReference type="FunFam" id="1.10.10.1700:FF:000001">
    <property type="entry name" value="Histone-lysine N-methyltransferase"/>
    <property type="match status" value="1"/>
</dbReference>
<keyword evidence="10" id="KW-0805">Transcription regulation</keyword>
<dbReference type="SMART" id="SM00317">
    <property type="entry name" value="SET"/>
    <property type="match status" value="1"/>
</dbReference>
<keyword evidence="4" id="KW-0158">Chromosome</keyword>
<dbReference type="GO" id="GO:0031390">
    <property type="term" value="C:Ctf18 RFC-like complex"/>
    <property type="evidence" value="ECO:0007669"/>
    <property type="project" value="InterPro"/>
</dbReference>
<evidence type="ECO:0000256" key="13">
    <source>
        <dbReference type="SAM" id="MobiDB-lite"/>
    </source>
</evidence>
<protein>
    <recommendedName>
        <fullName evidence="3">[histone H4]-N-methyl-L-lysine(20) N-methyltransferase</fullName>
        <ecNumber evidence="3">2.1.1.362</ecNumber>
    </recommendedName>
</protein>
<reference evidence="15" key="1">
    <citation type="submission" date="2021-02" db="EMBL/GenBank/DDBJ databases">
        <authorList>
            <person name="Nowell W R."/>
        </authorList>
    </citation>
    <scope>NUCLEOTIDE SEQUENCE</scope>
</reference>
<comment type="subcellular location">
    <subcellularLocation>
        <location evidence="2">Chromosome</location>
    </subcellularLocation>
    <subcellularLocation>
        <location evidence="1">Nucleus</location>
    </subcellularLocation>
</comment>
<dbReference type="GO" id="GO:0007064">
    <property type="term" value="P:mitotic sister chromatid cohesion"/>
    <property type="evidence" value="ECO:0007669"/>
    <property type="project" value="InterPro"/>
</dbReference>
<feature type="compositionally biased region" description="Low complexity" evidence="13">
    <location>
        <begin position="397"/>
        <end position="431"/>
    </location>
</feature>
<keyword evidence="7" id="KW-0808">Transferase</keyword>
<gene>
    <name evidence="15" type="ORF">EDS130_LOCUS26921</name>
</gene>
<dbReference type="Gene3D" id="1.10.10.1700">
    <property type="entry name" value="Histone-lysine N-methyltransferase"/>
    <property type="match status" value="1"/>
</dbReference>
<evidence type="ECO:0000256" key="12">
    <source>
        <dbReference type="ARBA" id="ARBA00023242"/>
    </source>
</evidence>
<dbReference type="AlphaFoldDB" id="A0A814YKN7"/>
<evidence type="ECO:0000256" key="10">
    <source>
        <dbReference type="ARBA" id="ARBA00023015"/>
    </source>
</evidence>
<keyword evidence="12" id="KW-0539">Nucleus</keyword>
<sequence length="727" mass="81433">MSMYTGIPRPVADLCENDDLATMIVVDSMFGFTTHKMNVRFRANRRLLPQWKLAIEQFQRHLDYEKCFNQVTAIGSWYENLLARKSAVQLAAFKEHLFRFLHLFNVNSGVTLQPCYRYSTEKCGGKIVATKAWAVHDKIEMLIGCIAELSPEEEQVFLKPGVNDFSVMYSCRKKCSQLWLGPAAYINHDCRANCKFVATGLSSAYIHVLRPIEVGDEITCCYGSDFFGDNNSLCECRSCEMLGQGGFARDNSALSKPALGTVASSSTTSTTNQSSTNRTILVPTRLRQTDKRLRKIYSANNSNATMKEKKETSDVETSFIPVKQLIVNHRNRTDQFISPNNDAKVMTNNTTTVTSDENKCKKKKIIIRKKKTSNINTSLPSQPSSVNRLITRRRPSSTHSSSSKSPVTISRNQPTPSTATTTSSDSAFFSDGTNSTSRSSTIPTKQTTESTSNTTQSQTMVNHTRSSRLRSPALSTSSSSSLSSSSRTYTGGRRRTISQYSSSSASLTTPTHSNNPNFLIWRPTLRSLRHSSTSSFSSLSSRTDSENNDHHLNKKEEENPNSQRKIVPKLTIRMRPDPILYNELGKVNPSKSSLVTIKLENGKRSSLDNSSLRANMVQIFIRQTENSSELLLIELQGNLEYAAGKQSLSGERLGFLFFTQNDMPVCVIGQHVLDGKMVELEKPLFVMRKQQEDGANNTSYQVEYVIKRKLLFHKRSKPIVHYASKKV</sequence>
<feature type="region of interest" description="Disordered" evidence="13">
    <location>
        <begin position="532"/>
        <end position="566"/>
    </location>
</feature>